<evidence type="ECO:0000313" key="4">
    <source>
        <dbReference type="Proteomes" id="UP001054945"/>
    </source>
</evidence>
<dbReference type="Gene3D" id="4.10.60.10">
    <property type="entry name" value="Zinc finger, CCHC-type"/>
    <property type="match status" value="1"/>
</dbReference>
<evidence type="ECO:0000259" key="2">
    <source>
        <dbReference type="PROSITE" id="PS50158"/>
    </source>
</evidence>
<accession>A0AAV4PR27</accession>
<dbReference type="GO" id="GO:0003676">
    <property type="term" value="F:nucleic acid binding"/>
    <property type="evidence" value="ECO:0007669"/>
    <property type="project" value="InterPro"/>
</dbReference>
<dbReference type="Proteomes" id="UP001054945">
    <property type="component" value="Unassembled WGS sequence"/>
</dbReference>
<keyword evidence="4" id="KW-1185">Reference proteome</keyword>
<gene>
    <name evidence="3" type="ORF">CEXT_727201</name>
</gene>
<comment type="caution">
    <text evidence="3">The sequence shown here is derived from an EMBL/GenBank/DDBJ whole genome shotgun (WGS) entry which is preliminary data.</text>
</comment>
<dbReference type="GO" id="GO:0008270">
    <property type="term" value="F:zinc ion binding"/>
    <property type="evidence" value="ECO:0007669"/>
    <property type="project" value="UniProtKB-KW"/>
</dbReference>
<dbReference type="AlphaFoldDB" id="A0AAV4PR27"/>
<evidence type="ECO:0000256" key="1">
    <source>
        <dbReference type="PROSITE-ProRule" id="PRU00047"/>
    </source>
</evidence>
<proteinExistence type="predicted"/>
<protein>
    <recommendedName>
        <fullName evidence="2">CCHC-type domain-containing protein</fullName>
    </recommendedName>
</protein>
<reference evidence="3 4" key="1">
    <citation type="submission" date="2021-06" db="EMBL/GenBank/DDBJ databases">
        <title>Caerostris extrusa draft genome.</title>
        <authorList>
            <person name="Kono N."/>
            <person name="Arakawa K."/>
        </authorList>
    </citation>
    <scope>NUCLEOTIDE SEQUENCE [LARGE SCALE GENOMIC DNA]</scope>
</reference>
<dbReference type="EMBL" id="BPLR01004802">
    <property type="protein sequence ID" value="GIX97632.1"/>
    <property type="molecule type" value="Genomic_DNA"/>
</dbReference>
<organism evidence="3 4">
    <name type="scientific">Caerostris extrusa</name>
    <name type="common">Bark spider</name>
    <name type="synonym">Caerostris bankana</name>
    <dbReference type="NCBI Taxonomy" id="172846"/>
    <lineage>
        <taxon>Eukaryota</taxon>
        <taxon>Metazoa</taxon>
        <taxon>Ecdysozoa</taxon>
        <taxon>Arthropoda</taxon>
        <taxon>Chelicerata</taxon>
        <taxon>Arachnida</taxon>
        <taxon>Araneae</taxon>
        <taxon>Araneomorphae</taxon>
        <taxon>Entelegynae</taxon>
        <taxon>Araneoidea</taxon>
        <taxon>Araneidae</taxon>
        <taxon>Caerostris</taxon>
    </lineage>
</organism>
<evidence type="ECO:0000313" key="3">
    <source>
        <dbReference type="EMBL" id="GIX97632.1"/>
    </source>
</evidence>
<dbReference type="InterPro" id="IPR021109">
    <property type="entry name" value="Peptidase_aspartic_dom_sf"/>
</dbReference>
<keyword evidence="1" id="KW-0862">Zinc</keyword>
<feature type="domain" description="CCHC-type" evidence="2">
    <location>
        <begin position="61"/>
        <end position="77"/>
    </location>
</feature>
<dbReference type="SUPFAM" id="SSF50630">
    <property type="entry name" value="Acid proteases"/>
    <property type="match status" value="1"/>
</dbReference>
<dbReference type="SUPFAM" id="SSF57756">
    <property type="entry name" value="Retrovirus zinc finger-like domains"/>
    <property type="match status" value="1"/>
</dbReference>
<dbReference type="Gene3D" id="2.40.70.10">
    <property type="entry name" value="Acid Proteases"/>
    <property type="match status" value="1"/>
</dbReference>
<keyword evidence="1" id="KW-0863">Zinc-finger</keyword>
<dbReference type="InterPro" id="IPR001878">
    <property type="entry name" value="Znf_CCHC"/>
</dbReference>
<dbReference type="Pfam" id="PF13975">
    <property type="entry name" value="gag-asp_proteas"/>
    <property type="match status" value="1"/>
</dbReference>
<dbReference type="SMART" id="SM00343">
    <property type="entry name" value="ZnF_C2HC"/>
    <property type="match status" value="1"/>
</dbReference>
<keyword evidence="1" id="KW-0479">Metal-binding</keyword>
<dbReference type="PROSITE" id="PS50158">
    <property type="entry name" value="ZF_CCHC"/>
    <property type="match status" value="1"/>
</dbReference>
<sequence length="182" mass="20616">MTQEIIRGYQITIKVDSKLIGWKTKNAMISHKLNEKENSRTYVDSQKVFNSSVRNEKGEPKCFSCNLFGHISKDCPNPCTLCGLKGHSKNIAQRIKKEISLSVIDHESSVTADKYLRKATINNRSVSCLLDTGASSCSLKESLAERLGINMTPCKKRSLFHWESKMSSFAEFRSSSRRFSNR</sequence>
<dbReference type="InterPro" id="IPR036875">
    <property type="entry name" value="Znf_CCHC_sf"/>
</dbReference>
<dbReference type="Pfam" id="PF00098">
    <property type="entry name" value="zf-CCHC"/>
    <property type="match status" value="1"/>
</dbReference>
<name>A0AAV4PR27_CAEEX</name>